<name>A0AAD7FFA3_9AGAR</name>
<evidence type="ECO:0000313" key="6">
    <source>
        <dbReference type="Proteomes" id="UP001221142"/>
    </source>
</evidence>
<dbReference type="Gene3D" id="1.10.10.10">
    <property type="entry name" value="Winged helix-like DNA-binding domain superfamily/Winged helix DNA-binding domain"/>
    <property type="match status" value="1"/>
</dbReference>
<dbReference type="Gene3D" id="3.40.50.150">
    <property type="entry name" value="Vaccinia Virus protein VP39"/>
    <property type="match status" value="1"/>
</dbReference>
<dbReference type="InterPro" id="IPR016461">
    <property type="entry name" value="COMT-like"/>
</dbReference>
<keyword evidence="1 5" id="KW-0489">Methyltransferase</keyword>
<reference evidence="5" key="1">
    <citation type="submission" date="2023-03" db="EMBL/GenBank/DDBJ databases">
        <title>Massive genome expansion in bonnet fungi (Mycena s.s.) driven by repeated elements and novel gene families across ecological guilds.</title>
        <authorList>
            <consortium name="Lawrence Berkeley National Laboratory"/>
            <person name="Harder C.B."/>
            <person name="Miyauchi S."/>
            <person name="Viragh M."/>
            <person name="Kuo A."/>
            <person name="Thoen E."/>
            <person name="Andreopoulos B."/>
            <person name="Lu D."/>
            <person name="Skrede I."/>
            <person name="Drula E."/>
            <person name="Henrissat B."/>
            <person name="Morin E."/>
            <person name="Kohler A."/>
            <person name="Barry K."/>
            <person name="LaButti K."/>
            <person name="Morin E."/>
            <person name="Salamov A."/>
            <person name="Lipzen A."/>
            <person name="Mereny Z."/>
            <person name="Hegedus B."/>
            <person name="Baldrian P."/>
            <person name="Stursova M."/>
            <person name="Weitz H."/>
            <person name="Taylor A."/>
            <person name="Grigoriev I.V."/>
            <person name="Nagy L.G."/>
            <person name="Martin F."/>
            <person name="Kauserud H."/>
        </authorList>
    </citation>
    <scope>NUCLEOTIDE SEQUENCE</scope>
    <source>
        <strain evidence="5">9284</strain>
    </source>
</reference>
<evidence type="ECO:0000256" key="2">
    <source>
        <dbReference type="ARBA" id="ARBA00022679"/>
    </source>
</evidence>
<dbReference type="SUPFAM" id="SSF53335">
    <property type="entry name" value="S-adenosyl-L-methionine-dependent methyltransferases"/>
    <property type="match status" value="1"/>
</dbReference>
<dbReference type="PROSITE" id="PS51683">
    <property type="entry name" value="SAM_OMT_II"/>
    <property type="match status" value="1"/>
</dbReference>
<dbReference type="SUPFAM" id="SSF46785">
    <property type="entry name" value="Winged helix' DNA-binding domain"/>
    <property type="match status" value="1"/>
</dbReference>
<dbReference type="PANTHER" id="PTHR43712">
    <property type="entry name" value="PUTATIVE (AFU_ORTHOLOGUE AFUA_4G14580)-RELATED"/>
    <property type="match status" value="1"/>
</dbReference>
<dbReference type="GO" id="GO:0032259">
    <property type="term" value="P:methylation"/>
    <property type="evidence" value="ECO:0007669"/>
    <property type="project" value="UniProtKB-KW"/>
</dbReference>
<dbReference type="InterPro" id="IPR036390">
    <property type="entry name" value="WH_DNA-bd_sf"/>
</dbReference>
<dbReference type="AlphaFoldDB" id="A0AAD7FFA3"/>
<feature type="domain" description="O-methyltransferase C-terminal" evidence="4">
    <location>
        <begin position="240"/>
        <end position="450"/>
    </location>
</feature>
<dbReference type="Proteomes" id="UP001221142">
    <property type="component" value="Unassembled WGS sequence"/>
</dbReference>
<keyword evidence="3" id="KW-0949">S-adenosyl-L-methionine</keyword>
<dbReference type="InterPro" id="IPR001077">
    <property type="entry name" value="COMT_C"/>
</dbReference>
<dbReference type="InterPro" id="IPR029063">
    <property type="entry name" value="SAM-dependent_MTases_sf"/>
</dbReference>
<sequence length="473" mass="52020">MTICALPDLRQLATLILNSVTTLERISCETNTTIPNLDDAESQSEVFGATPEARNAARVIAAAGLQIANLVRPPREVLFDVIHGSQKAAALRVCLEANAPEMLREAGPKGLHAHKIAAQANIDGDKLARLMRYLASHHIYREVAPDVWVNNRLSAALDTGKAVADLCANPKGKYLNSPAAAFPAMASYVLDSRTKAAAQLWEALSDPATRFSNRVVDSALHRSLGIDVSVWVRNEGPGWEHQRQLFAQSMRGYSDLQPQTAVLSAYPWAELAPGSVVVDVGGGVGSAMLPLAREHHHLRIVIQDHENVVVDGLRMWLSQLPEAVQTQRVSFEGHDFFTPHTIRGVSVFFMRYVLHDWSDEDARKILQNLRTAAEPHTVLILLDHVLPYTVHDDGHEQQQVPGKDAPPPLLQTYGAVNTMGYLKDVLMMINHNGKERKAVELAGLLRSAGWELKHVERVEGTNGFFLPAWAVPV</sequence>
<evidence type="ECO:0000256" key="1">
    <source>
        <dbReference type="ARBA" id="ARBA00022603"/>
    </source>
</evidence>
<organism evidence="5 6">
    <name type="scientific">Roridomyces roridus</name>
    <dbReference type="NCBI Taxonomy" id="1738132"/>
    <lineage>
        <taxon>Eukaryota</taxon>
        <taxon>Fungi</taxon>
        <taxon>Dikarya</taxon>
        <taxon>Basidiomycota</taxon>
        <taxon>Agaricomycotina</taxon>
        <taxon>Agaricomycetes</taxon>
        <taxon>Agaricomycetidae</taxon>
        <taxon>Agaricales</taxon>
        <taxon>Marasmiineae</taxon>
        <taxon>Mycenaceae</taxon>
        <taxon>Roridomyces</taxon>
    </lineage>
</organism>
<comment type="caution">
    <text evidence="5">The sequence shown here is derived from an EMBL/GenBank/DDBJ whole genome shotgun (WGS) entry which is preliminary data.</text>
</comment>
<keyword evidence="6" id="KW-1185">Reference proteome</keyword>
<keyword evidence="2" id="KW-0808">Transferase</keyword>
<evidence type="ECO:0000256" key="3">
    <source>
        <dbReference type="ARBA" id="ARBA00022691"/>
    </source>
</evidence>
<protein>
    <submittedName>
        <fullName evidence="5">S-adenosyl-L-methionine-dependent methyltransferase</fullName>
    </submittedName>
</protein>
<dbReference type="GO" id="GO:0046983">
    <property type="term" value="F:protein dimerization activity"/>
    <property type="evidence" value="ECO:0007669"/>
    <property type="project" value="InterPro"/>
</dbReference>
<dbReference type="Pfam" id="PF00891">
    <property type="entry name" value="Methyltransf_2"/>
    <property type="match status" value="1"/>
</dbReference>
<dbReference type="PANTHER" id="PTHR43712:SF2">
    <property type="entry name" value="O-METHYLTRANSFERASE CICE"/>
    <property type="match status" value="1"/>
</dbReference>
<proteinExistence type="predicted"/>
<dbReference type="InterPro" id="IPR036388">
    <property type="entry name" value="WH-like_DNA-bd_sf"/>
</dbReference>
<gene>
    <name evidence="5" type="ORF">FB45DRAFT_841841</name>
</gene>
<dbReference type="GO" id="GO:0008171">
    <property type="term" value="F:O-methyltransferase activity"/>
    <property type="evidence" value="ECO:0007669"/>
    <property type="project" value="InterPro"/>
</dbReference>
<dbReference type="EMBL" id="JARKIF010000024">
    <property type="protein sequence ID" value="KAJ7615368.1"/>
    <property type="molecule type" value="Genomic_DNA"/>
</dbReference>
<evidence type="ECO:0000313" key="5">
    <source>
        <dbReference type="EMBL" id="KAJ7615368.1"/>
    </source>
</evidence>
<evidence type="ECO:0000259" key="4">
    <source>
        <dbReference type="Pfam" id="PF00891"/>
    </source>
</evidence>
<accession>A0AAD7FFA3</accession>